<dbReference type="RefSeq" id="WP_186915055.1">
    <property type="nucleotide sequence ID" value="NZ_JACOFZ010000001.1"/>
</dbReference>
<gene>
    <name evidence="2" type="ORF">H8K36_03540</name>
</gene>
<comment type="caution">
    <text evidence="2">The sequence shown here is derived from an EMBL/GenBank/DDBJ whole genome shotgun (WGS) entry which is preliminary data.</text>
</comment>
<dbReference type="CDD" id="cd00158">
    <property type="entry name" value="RHOD"/>
    <property type="match status" value="1"/>
</dbReference>
<dbReference type="InterPro" id="IPR001763">
    <property type="entry name" value="Rhodanese-like_dom"/>
</dbReference>
<evidence type="ECO:0000259" key="1">
    <source>
        <dbReference type="PROSITE" id="PS50206"/>
    </source>
</evidence>
<sequence>MTVKSIYPETVKLNEQQQKAFKSYEDVKGNKAFLASENGAYATFSSDVANSGLLRYTFSECQKKASAPCQIIGLNGTDYLKEYAKFSNASANAISRMKIRSEQYRLVEQQDWLMPEPDGPRIIDEGVHFATPTQVKAAKTIDTASLVELIKAEKIVLIHATMLADSDSETIPNAHVFDSAGIVYGQQSNKHQLDDSSIKNLEIIMRKIAPEKNQAIAVFCASPECWMSLNTIMRLHDLGYTNLHWYRGGLTAWMVAQLPTVKAVPFATVWAKQ</sequence>
<evidence type="ECO:0000313" key="3">
    <source>
        <dbReference type="Proteomes" id="UP000627446"/>
    </source>
</evidence>
<reference evidence="2" key="1">
    <citation type="submission" date="2020-08" db="EMBL/GenBank/DDBJ databases">
        <title>Novel species isolated from subtropical streams in China.</title>
        <authorList>
            <person name="Lu H."/>
        </authorList>
    </citation>
    <scope>NUCLEOTIDE SEQUENCE</scope>
    <source>
        <strain evidence="2">LX22W</strain>
    </source>
</reference>
<organism evidence="2 3">
    <name type="scientific">Undibacterium nitidum</name>
    <dbReference type="NCBI Taxonomy" id="2762298"/>
    <lineage>
        <taxon>Bacteria</taxon>
        <taxon>Pseudomonadati</taxon>
        <taxon>Pseudomonadota</taxon>
        <taxon>Betaproteobacteria</taxon>
        <taxon>Burkholderiales</taxon>
        <taxon>Oxalobacteraceae</taxon>
        <taxon>Undibacterium</taxon>
    </lineage>
</organism>
<dbReference type="SUPFAM" id="SSF52821">
    <property type="entry name" value="Rhodanese/Cell cycle control phosphatase"/>
    <property type="match status" value="1"/>
</dbReference>
<dbReference type="AlphaFoldDB" id="A0A923HSQ3"/>
<proteinExistence type="predicted"/>
<dbReference type="Proteomes" id="UP000627446">
    <property type="component" value="Unassembled WGS sequence"/>
</dbReference>
<accession>A0A923HSQ3</accession>
<dbReference type="InterPro" id="IPR036873">
    <property type="entry name" value="Rhodanese-like_dom_sf"/>
</dbReference>
<keyword evidence="3" id="KW-1185">Reference proteome</keyword>
<dbReference type="Pfam" id="PF00581">
    <property type="entry name" value="Rhodanese"/>
    <property type="match status" value="1"/>
</dbReference>
<feature type="domain" description="Rhodanese" evidence="1">
    <location>
        <begin position="151"/>
        <end position="262"/>
    </location>
</feature>
<dbReference type="Gene3D" id="3.40.250.10">
    <property type="entry name" value="Rhodanese-like domain"/>
    <property type="match status" value="1"/>
</dbReference>
<dbReference type="PROSITE" id="PS50206">
    <property type="entry name" value="RHODANESE_3"/>
    <property type="match status" value="1"/>
</dbReference>
<name>A0A923HSQ3_9BURK</name>
<dbReference type="EMBL" id="JACOFZ010000001">
    <property type="protein sequence ID" value="MBC3880434.1"/>
    <property type="molecule type" value="Genomic_DNA"/>
</dbReference>
<protein>
    <recommendedName>
        <fullName evidence="1">Rhodanese domain-containing protein</fullName>
    </recommendedName>
</protein>
<evidence type="ECO:0000313" key="2">
    <source>
        <dbReference type="EMBL" id="MBC3880434.1"/>
    </source>
</evidence>